<sequence length="477" mass="53554">MDTYNILIVDDESDFRTLLVEALESMGYLCEGAETAEVALDMARTRHFAIIFTDLNMPGGLSGLDLLQAIQEIDPKTFCILMTGYATTDSAIQALKSGAYDFIQKPFKLAELDASLQRALNHYKALRQNEAYQSGLEERVAERTREVVKLKDDIEKLFEGFVQAAVFAIEARDPSTSGHSNRVATLTVGLAEAVNRTPTGSYGPLHFNENQVKELRYASLLHDFGKVGVREQVLVKARKLEPERLERILQRIYQRDLEAVARRLEEAWKRSEAYEEGCFEIVMAAHRAESQRIADLVLRCNEPKLLTQEVVDSMDELEELSFLHWNGAVTKVLEPTDIAALRIPRGSLSKAERDEINSHVDKTYRFLKQIPWTGTLADVPGIAYAHHERLNGMGYPRALKSEAIPPQSKLMAICDVYDALVAADRPYKVAVTVPRSLEILEDEARAGLLDGEALGIFLEARVFDLTMNQIKAEPERA</sequence>
<dbReference type="AlphaFoldDB" id="A0AA48GQ22"/>
<evidence type="ECO:0000259" key="3">
    <source>
        <dbReference type="PROSITE" id="PS51832"/>
    </source>
</evidence>
<dbReference type="PROSITE" id="PS51832">
    <property type="entry name" value="HD_GYP"/>
    <property type="match status" value="2"/>
</dbReference>
<evidence type="ECO:0000259" key="2">
    <source>
        <dbReference type="PROSITE" id="PS50110"/>
    </source>
</evidence>
<dbReference type="SUPFAM" id="SSF109604">
    <property type="entry name" value="HD-domain/PDEase-like"/>
    <property type="match status" value="2"/>
</dbReference>
<evidence type="ECO:0008006" key="6">
    <source>
        <dbReference type="Google" id="ProtNLM"/>
    </source>
</evidence>
<dbReference type="InterPro" id="IPR003607">
    <property type="entry name" value="HD/PDEase_dom"/>
</dbReference>
<feature type="domain" description="HD-GYP" evidence="3">
    <location>
        <begin position="270"/>
        <end position="472"/>
    </location>
</feature>
<feature type="modified residue" description="4-aspartylphosphate" evidence="1">
    <location>
        <position position="54"/>
    </location>
</feature>
<dbReference type="CDD" id="cd00077">
    <property type="entry name" value="HDc"/>
    <property type="match status" value="2"/>
</dbReference>
<dbReference type="InterPro" id="IPR011006">
    <property type="entry name" value="CheY-like_superfamily"/>
</dbReference>
<evidence type="ECO:0000256" key="1">
    <source>
        <dbReference type="PROSITE-ProRule" id="PRU00169"/>
    </source>
</evidence>
<proteinExistence type="predicted"/>
<dbReference type="SMART" id="SM00448">
    <property type="entry name" value="REC"/>
    <property type="match status" value="1"/>
</dbReference>
<dbReference type="InterPro" id="IPR037522">
    <property type="entry name" value="HD_GYP_dom"/>
</dbReference>
<dbReference type="RefSeq" id="WP_316414996.1">
    <property type="nucleotide sequence ID" value="NZ_AP027080.1"/>
</dbReference>
<dbReference type="Proteomes" id="UP001238179">
    <property type="component" value="Chromosome"/>
</dbReference>
<dbReference type="GO" id="GO:0000160">
    <property type="term" value="P:phosphorelay signal transduction system"/>
    <property type="evidence" value="ECO:0007669"/>
    <property type="project" value="InterPro"/>
</dbReference>
<keyword evidence="1" id="KW-0597">Phosphoprotein</keyword>
<gene>
    <name evidence="4" type="ORF">METEAL_12640</name>
</gene>
<dbReference type="KEGG" id="msil:METEAL_12640"/>
<evidence type="ECO:0000313" key="4">
    <source>
        <dbReference type="EMBL" id="BDU72090.1"/>
    </source>
</evidence>
<name>A0AA48GQ22_9BACT</name>
<dbReference type="Pfam" id="PF01966">
    <property type="entry name" value="HD"/>
    <property type="match status" value="1"/>
</dbReference>
<dbReference type="PANTHER" id="PTHR45228">
    <property type="entry name" value="CYCLIC DI-GMP PHOSPHODIESTERASE TM_0186-RELATED"/>
    <property type="match status" value="1"/>
</dbReference>
<dbReference type="PROSITE" id="PS50110">
    <property type="entry name" value="RESPONSE_REGULATORY"/>
    <property type="match status" value="1"/>
</dbReference>
<organism evidence="4 5">
    <name type="scientific">Mesoterricola silvestris</name>
    <dbReference type="NCBI Taxonomy" id="2927979"/>
    <lineage>
        <taxon>Bacteria</taxon>
        <taxon>Pseudomonadati</taxon>
        <taxon>Acidobacteriota</taxon>
        <taxon>Holophagae</taxon>
        <taxon>Holophagales</taxon>
        <taxon>Holophagaceae</taxon>
        <taxon>Mesoterricola</taxon>
    </lineage>
</organism>
<keyword evidence="5" id="KW-1185">Reference proteome</keyword>
<dbReference type="Pfam" id="PF13487">
    <property type="entry name" value="HD_5"/>
    <property type="match status" value="1"/>
</dbReference>
<dbReference type="SUPFAM" id="SSF52172">
    <property type="entry name" value="CheY-like"/>
    <property type="match status" value="1"/>
</dbReference>
<accession>A0AA48GQ22</accession>
<dbReference type="InterPro" id="IPR052020">
    <property type="entry name" value="Cyclic_di-GMP/3'3'-cGAMP_PDE"/>
</dbReference>
<dbReference type="PANTHER" id="PTHR45228:SF1">
    <property type="entry name" value="CYCLIC DI-GMP PHOSPHODIESTERASE TM_0186"/>
    <property type="match status" value="1"/>
</dbReference>
<protein>
    <recommendedName>
        <fullName evidence="6">Two-component system response regulator</fullName>
    </recommendedName>
</protein>
<dbReference type="EMBL" id="AP027080">
    <property type="protein sequence ID" value="BDU72090.1"/>
    <property type="molecule type" value="Genomic_DNA"/>
</dbReference>
<dbReference type="InterPro" id="IPR001789">
    <property type="entry name" value="Sig_transdc_resp-reg_receiver"/>
</dbReference>
<feature type="domain" description="Response regulatory" evidence="2">
    <location>
        <begin position="5"/>
        <end position="120"/>
    </location>
</feature>
<dbReference type="InterPro" id="IPR006674">
    <property type="entry name" value="HD_domain"/>
</dbReference>
<dbReference type="SMART" id="SM00471">
    <property type="entry name" value="HDc"/>
    <property type="match status" value="1"/>
</dbReference>
<dbReference type="Gene3D" id="3.40.50.2300">
    <property type="match status" value="1"/>
</dbReference>
<feature type="domain" description="HD-GYP" evidence="3">
    <location>
        <begin position="154"/>
        <end position="246"/>
    </location>
</feature>
<dbReference type="Gene3D" id="1.10.3210.10">
    <property type="entry name" value="Hypothetical protein af1432"/>
    <property type="match status" value="2"/>
</dbReference>
<dbReference type="Pfam" id="PF00072">
    <property type="entry name" value="Response_reg"/>
    <property type="match status" value="1"/>
</dbReference>
<evidence type="ECO:0000313" key="5">
    <source>
        <dbReference type="Proteomes" id="UP001238179"/>
    </source>
</evidence>
<reference evidence="5" key="1">
    <citation type="journal article" date="2023" name="Int. J. Syst. Evol. Microbiol.">
        <title>Mesoterricola silvestris gen. nov., sp. nov., Mesoterricola sediminis sp. nov., Geothrix oryzae sp. nov., Geothrix edaphica sp. nov., Geothrix rubra sp. nov., and Geothrix limicola sp. nov., six novel members of Acidobacteriota isolated from soils.</title>
        <authorList>
            <person name="Itoh H."/>
            <person name="Sugisawa Y."/>
            <person name="Mise K."/>
            <person name="Xu Z."/>
            <person name="Kuniyasu M."/>
            <person name="Ushijima N."/>
            <person name="Kawano K."/>
            <person name="Kobayashi E."/>
            <person name="Shiratori Y."/>
            <person name="Masuda Y."/>
            <person name="Senoo K."/>
        </authorList>
    </citation>
    <scope>NUCLEOTIDE SEQUENCE [LARGE SCALE GENOMIC DNA]</scope>
    <source>
        <strain evidence="5">W79</strain>
    </source>
</reference>